<dbReference type="PROSITE" id="PS50977">
    <property type="entry name" value="HTH_TETR_2"/>
    <property type="match status" value="1"/>
</dbReference>
<feature type="domain" description="HTH tetR-type" evidence="7">
    <location>
        <begin position="22"/>
        <end position="82"/>
    </location>
</feature>
<organism evidence="8 9">
    <name type="scientific">Actinoplanes flavus</name>
    <dbReference type="NCBI Taxonomy" id="2820290"/>
    <lineage>
        <taxon>Bacteria</taxon>
        <taxon>Bacillati</taxon>
        <taxon>Actinomycetota</taxon>
        <taxon>Actinomycetes</taxon>
        <taxon>Micromonosporales</taxon>
        <taxon>Micromonosporaceae</taxon>
        <taxon>Actinoplanes</taxon>
    </lineage>
</organism>
<keyword evidence="4" id="KW-0804">Transcription</keyword>
<dbReference type="InterPro" id="IPR036271">
    <property type="entry name" value="Tet_transcr_reg_TetR-rel_C_sf"/>
</dbReference>
<dbReference type="InterPro" id="IPR001647">
    <property type="entry name" value="HTH_TetR"/>
</dbReference>
<dbReference type="Pfam" id="PF02909">
    <property type="entry name" value="TetR_C_1"/>
    <property type="match status" value="1"/>
</dbReference>
<feature type="DNA-binding region" description="H-T-H motif" evidence="5">
    <location>
        <begin position="45"/>
        <end position="64"/>
    </location>
</feature>
<accession>A0ABS3UZ07</accession>
<protein>
    <submittedName>
        <fullName evidence="8">TetR family transcriptional regulator</fullName>
    </submittedName>
</protein>
<evidence type="ECO:0000256" key="3">
    <source>
        <dbReference type="ARBA" id="ARBA00023125"/>
    </source>
</evidence>
<dbReference type="PANTHER" id="PTHR30055:SF234">
    <property type="entry name" value="HTH-TYPE TRANSCRIPTIONAL REGULATOR BETI"/>
    <property type="match status" value="1"/>
</dbReference>
<evidence type="ECO:0000256" key="4">
    <source>
        <dbReference type="ARBA" id="ARBA00023163"/>
    </source>
</evidence>
<evidence type="ECO:0000313" key="8">
    <source>
        <dbReference type="EMBL" id="MBO3743821.1"/>
    </source>
</evidence>
<dbReference type="PANTHER" id="PTHR30055">
    <property type="entry name" value="HTH-TYPE TRANSCRIPTIONAL REGULATOR RUTR"/>
    <property type="match status" value="1"/>
</dbReference>
<dbReference type="SUPFAM" id="SSF46689">
    <property type="entry name" value="Homeodomain-like"/>
    <property type="match status" value="1"/>
</dbReference>
<dbReference type="InterPro" id="IPR004111">
    <property type="entry name" value="Repressor_TetR_C"/>
</dbReference>
<evidence type="ECO:0000256" key="6">
    <source>
        <dbReference type="SAM" id="MobiDB-lite"/>
    </source>
</evidence>
<dbReference type="Gene3D" id="1.10.357.10">
    <property type="entry name" value="Tetracycline Repressor, domain 2"/>
    <property type="match status" value="1"/>
</dbReference>
<evidence type="ECO:0000256" key="5">
    <source>
        <dbReference type="PROSITE-ProRule" id="PRU00335"/>
    </source>
</evidence>
<comment type="caution">
    <text evidence="8">The sequence shown here is derived from an EMBL/GenBank/DDBJ whole genome shotgun (WGS) entry which is preliminary data.</text>
</comment>
<keyword evidence="9" id="KW-1185">Reference proteome</keyword>
<evidence type="ECO:0000256" key="1">
    <source>
        <dbReference type="ARBA" id="ARBA00022491"/>
    </source>
</evidence>
<dbReference type="PRINTS" id="PR00455">
    <property type="entry name" value="HTHTETR"/>
</dbReference>
<keyword evidence="3 5" id="KW-0238">DNA-binding</keyword>
<dbReference type="InterPro" id="IPR003012">
    <property type="entry name" value="Tet_transcr_reg_TetR"/>
</dbReference>
<keyword evidence="2" id="KW-0805">Transcription regulation</keyword>
<dbReference type="InterPro" id="IPR009057">
    <property type="entry name" value="Homeodomain-like_sf"/>
</dbReference>
<keyword evidence="1" id="KW-0678">Repressor</keyword>
<evidence type="ECO:0000313" key="9">
    <source>
        <dbReference type="Proteomes" id="UP000679690"/>
    </source>
</evidence>
<dbReference type="Pfam" id="PF00440">
    <property type="entry name" value="TetR_N"/>
    <property type="match status" value="1"/>
</dbReference>
<dbReference type="Gene3D" id="1.10.10.60">
    <property type="entry name" value="Homeodomain-like"/>
    <property type="match status" value="1"/>
</dbReference>
<feature type="region of interest" description="Disordered" evidence="6">
    <location>
        <begin position="1"/>
        <end position="24"/>
    </location>
</feature>
<gene>
    <name evidence="8" type="ORF">J5X75_40620</name>
</gene>
<dbReference type="InterPro" id="IPR050109">
    <property type="entry name" value="HTH-type_TetR-like_transc_reg"/>
</dbReference>
<dbReference type="SUPFAM" id="SSF48498">
    <property type="entry name" value="Tetracyclin repressor-like, C-terminal domain"/>
    <property type="match status" value="1"/>
</dbReference>
<name>A0ABS3UZ07_9ACTN</name>
<dbReference type="Proteomes" id="UP000679690">
    <property type="component" value="Unassembled WGS sequence"/>
</dbReference>
<evidence type="ECO:0000256" key="2">
    <source>
        <dbReference type="ARBA" id="ARBA00023015"/>
    </source>
</evidence>
<sequence>MAEDGSVPRTDASTGRTGRPPVTSRAQIMAAAARLIDQDGWERLTVRRLAAELGIGTTTLYHHVRDKQDLLLLMLSEYAAQIPRPDLPDDPRERMIVTAATMHDALAAWPWAAEVVTTDGLLGLVGEPLTGMVETIVAGAVDCGCTREQAVHVFRSVWYYTVGELLVRIHSAGGRTALRDVDFTGFDPARTPTLAAIGDRWRALAAQDTYRTGLRALVDGLLNGFVVPEG</sequence>
<dbReference type="EMBL" id="JAGFNS010000046">
    <property type="protein sequence ID" value="MBO3743821.1"/>
    <property type="molecule type" value="Genomic_DNA"/>
</dbReference>
<reference evidence="8 9" key="1">
    <citation type="submission" date="2021-03" db="EMBL/GenBank/DDBJ databases">
        <title>Actinoplanes flavus sp. nov., a novel actinomycete isolated from Coconut Palm rhizosphere soil.</title>
        <authorList>
            <person name="Luo X."/>
        </authorList>
    </citation>
    <scope>NUCLEOTIDE SEQUENCE [LARGE SCALE GENOMIC DNA]</scope>
    <source>
        <strain evidence="8 9">NEAU-H7</strain>
    </source>
</reference>
<proteinExistence type="predicted"/>
<dbReference type="PRINTS" id="PR00400">
    <property type="entry name" value="TETREPRESSOR"/>
</dbReference>
<evidence type="ECO:0000259" key="7">
    <source>
        <dbReference type="PROSITE" id="PS50977"/>
    </source>
</evidence>